<protein>
    <submittedName>
        <fullName evidence="1">Uncharacterized protein</fullName>
    </submittedName>
</protein>
<evidence type="ECO:0000313" key="1">
    <source>
        <dbReference type="EMBL" id="KAJ7746769.1"/>
    </source>
</evidence>
<accession>A0AAD7IQ65</accession>
<gene>
    <name evidence="1" type="ORF">DFH07DRAFT_588613</name>
</gene>
<comment type="caution">
    <text evidence="1">The sequence shown here is derived from an EMBL/GenBank/DDBJ whole genome shotgun (WGS) entry which is preliminary data.</text>
</comment>
<dbReference type="AlphaFoldDB" id="A0AAD7IQ65"/>
<dbReference type="Proteomes" id="UP001215280">
    <property type="component" value="Unassembled WGS sequence"/>
</dbReference>
<organism evidence="1 2">
    <name type="scientific">Mycena maculata</name>
    <dbReference type="NCBI Taxonomy" id="230809"/>
    <lineage>
        <taxon>Eukaryota</taxon>
        <taxon>Fungi</taxon>
        <taxon>Dikarya</taxon>
        <taxon>Basidiomycota</taxon>
        <taxon>Agaricomycotina</taxon>
        <taxon>Agaricomycetes</taxon>
        <taxon>Agaricomycetidae</taxon>
        <taxon>Agaricales</taxon>
        <taxon>Marasmiineae</taxon>
        <taxon>Mycenaceae</taxon>
        <taxon>Mycena</taxon>
    </lineage>
</organism>
<proteinExistence type="predicted"/>
<reference evidence="1" key="1">
    <citation type="submission" date="2023-03" db="EMBL/GenBank/DDBJ databases">
        <title>Massive genome expansion in bonnet fungi (Mycena s.s.) driven by repeated elements and novel gene families across ecological guilds.</title>
        <authorList>
            <consortium name="Lawrence Berkeley National Laboratory"/>
            <person name="Harder C.B."/>
            <person name="Miyauchi S."/>
            <person name="Viragh M."/>
            <person name="Kuo A."/>
            <person name="Thoen E."/>
            <person name="Andreopoulos B."/>
            <person name="Lu D."/>
            <person name="Skrede I."/>
            <person name="Drula E."/>
            <person name="Henrissat B."/>
            <person name="Morin E."/>
            <person name="Kohler A."/>
            <person name="Barry K."/>
            <person name="LaButti K."/>
            <person name="Morin E."/>
            <person name="Salamov A."/>
            <person name="Lipzen A."/>
            <person name="Mereny Z."/>
            <person name="Hegedus B."/>
            <person name="Baldrian P."/>
            <person name="Stursova M."/>
            <person name="Weitz H."/>
            <person name="Taylor A."/>
            <person name="Grigoriev I.V."/>
            <person name="Nagy L.G."/>
            <person name="Martin F."/>
            <person name="Kauserud H."/>
        </authorList>
    </citation>
    <scope>NUCLEOTIDE SEQUENCE</scope>
    <source>
        <strain evidence="1">CBHHK188m</strain>
    </source>
</reference>
<dbReference type="EMBL" id="JARJLG010000097">
    <property type="protein sequence ID" value="KAJ7746769.1"/>
    <property type="molecule type" value="Genomic_DNA"/>
</dbReference>
<evidence type="ECO:0000313" key="2">
    <source>
        <dbReference type="Proteomes" id="UP001215280"/>
    </source>
</evidence>
<name>A0AAD7IQ65_9AGAR</name>
<sequence length="221" mass="24750">MMHITDSLAGLDTNSPILPAVLSPAVLSLPCPGVAVPWTAGSLWGDYPYYLHDVQDVGWEPFSFNSTDNTIYFRADKCEARETGSNGVTCMPCQHLPNSPAFIKLQTRAIEAKERTPWHYLTTRQHLALASKLTKQCKDLRTKLSNSSKANARLRQHNNDYRRIMILLSNNELPGLRRILVAKLKSGASSQMILATLERVIKAKLRARGGYNKRELDVSFP</sequence>
<keyword evidence="2" id="KW-1185">Reference proteome</keyword>